<proteinExistence type="predicted"/>
<keyword evidence="2" id="KW-1185">Reference proteome</keyword>
<dbReference type="KEGG" id="pgr:PGTG_02303"/>
<evidence type="ECO:0000313" key="2">
    <source>
        <dbReference type="Proteomes" id="UP000008783"/>
    </source>
</evidence>
<organism evidence="1 2">
    <name type="scientific">Puccinia graminis f. sp. tritici (strain CRL 75-36-700-3 / race SCCL)</name>
    <name type="common">Black stem rust fungus</name>
    <dbReference type="NCBI Taxonomy" id="418459"/>
    <lineage>
        <taxon>Eukaryota</taxon>
        <taxon>Fungi</taxon>
        <taxon>Dikarya</taxon>
        <taxon>Basidiomycota</taxon>
        <taxon>Pucciniomycotina</taxon>
        <taxon>Pucciniomycetes</taxon>
        <taxon>Pucciniales</taxon>
        <taxon>Pucciniaceae</taxon>
        <taxon>Puccinia</taxon>
    </lineage>
</organism>
<dbReference type="Proteomes" id="UP000008783">
    <property type="component" value="Unassembled WGS sequence"/>
</dbReference>
<reference key="1">
    <citation type="submission" date="2007-01" db="EMBL/GenBank/DDBJ databases">
        <title>The Genome Sequence of Puccinia graminis f. sp. tritici Strain CRL 75-36-700-3.</title>
        <authorList>
            <consortium name="The Broad Institute Genome Sequencing Platform"/>
            <person name="Birren B."/>
            <person name="Lander E."/>
            <person name="Galagan J."/>
            <person name="Nusbaum C."/>
            <person name="Devon K."/>
            <person name="Cuomo C."/>
            <person name="Jaffe D."/>
            <person name="Butler J."/>
            <person name="Alvarez P."/>
            <person name="Gnerre S."/>
            <person name="Grabherr M."/>
            <person name="Mauceli E."/>
            <person name="Brockman W."/>
            <person name="Young S."/>
            <person name="LaButti K."/>
            <person name="Sykes S."/>
            <person name="DeCaprio D."/>
            <person name="Crawford M."/>
            <person name="Koehrsen M."/>
            <person name="Engels R."/>
            <person name="Montgomery P."/>
            <person name="Pearson M."/>
            <person name="Howarth C."/>
            <person name="Larson L."/>
            <person name="White J."/>
            <person name="Zeng Q."/>
            <person name="Kodira C."/>
            <person name="Yandava C."/>
            <person name="Alvarado L."/>
            <person name="O'Leary S."/>
            <person name="Szabo L."/>
            <person name="Dean R."/>
            <person name="Schein J."/>
        </authorList>
    </citation>
    <scope>NUCLEOTIDE SEQUENCE</scope>
    <source>
        <strain>CRL 75-36-700-3</strain>
    </source>
</reference>
<name>E3JXR7_PUCGT</name>
<dbReference type="HOGENOM" id="CLU_3335821_0_0_1"/>
<sequence>MCWEWIIIQVNEKDNQWIKEDRRQEQRIYIVRTLMYYQ</sequence>
<dbReference type="EMBL" id="DS178266">
    <property type="protein sequence ID" value="EFP76842.1"/>
    <property type="molecule type" value="Genomic_DNA"/>
</dbReference>
<dbReference type="RefSeq" id="XP_003321261.1">
    <property type="nucleotide sequence ID" value="XM_003321213.1"/>
</dbReference>
<reference evidence="2" key="2">
    <citation type="journal article" date="2011" name="Proc. Natl. Acad. Sci. U.S.A.">
        <title>Obligate biotrophy features unraveled by the genomic analysis of rust fungi.</title>
        <authorList>
            <person name="Duplessis S."/>
            <person name="Cuomo C.A."/>
            <person name="Lin Y.-C."/>
            <person name="Aerts A."/>
            <person name="Tisserant E."/>
            <person name="Veneault-Fourrey C."/>
            <person name="Joly D.L."/>
            <person name="Hacquard S."/>
            <person name="Amselem J."/>
            <person name="Cantarel B.L."/>
            <person name="Chiu R."/>
            <person name="Coutinho P.M."/>
            <person name="Feau N."/>
            <person name="Field M."/>
            <person name="Frey P."/>
            <person name="Gelhaye E."/>
            <person name="Goldberg J."/>
            <person name="Grabherr M.G."/>
            <person name="Kodira C.D."/>
            <person name="Kohler A."/>
            <person name="Kuees U."/>
            <person name="Lindquist E.A."/>
            <person name="Lucas S.M."/>
            <person name="Mago R."/>
            <person name="Mauceli E."/>
            <person name="Morin E."/>
            <person name="Murat C."/>
            <person name="Pangilinan J.L."/>
            <person name="Park R."/>
            <person name="Pearson M."/>
            <person name="Quesneville H."/>
            <person name="Rouhier N."/>
            <person name="Sakthikumar S."/>
            <person name="Salamov A.A."/>
            <person name="Schmutz J."/>
            <person name="Selles B."/>
            <person name="Shapiro H."/>
            <person name="Tanguay P."/>
            <person name="Tuskan G.A."/>
            <person name="Henrissat B."/>
            <person name="Van de Peer Y."/>
            <person name="Rouze P."/>
            <person name="Ellis J.G."/>
            <person name="Dodds P.N."/>
            <person name="Schein J.E."/>
            <person name="Zhong S."/>
            <person name="Hamelin R.C."/>
            <person name="Grigoriev I.V."/>
            <person name="Szabo L.J."/>
            <person name="Martin F."/>
        </authorList>
    </citation>
    <scope>NUCLEOTIDE SEQUENCE [LARGE SCALE GENOMIC DNA]</scope>
    <source>
        <strain evidence="2">CRL 75-36-700-3 / race SCCL</strain>
    </source>
</reference>
<evidence type="ECO:0000313" key="1">
    <source>
        <dbReference type="EMBL" id="EFP76842.1"/>
    </source>
</evidence>
<gene>
    <name evidence="1" type="ORF">PGTG_02303</name>
</gene>
<accession>E3JXR7</accession>
<dbReference type="AlphaFoldDB" id="E3JXR7"/>
<protein>
    <submittedName>
        <fullName evidence="1">Uncharacterized protein</fullName>
    </submittedName>
</protein>
<dbReference type="GeneID" id="10528947"/>
<dbReference type="InParanoid" id="E3JXR7"/>
<dbReference type="VEuPathDB" id="FungiDB:PGTG_02303"/>